<dbReference type="SUPFAM" id="SSF53271">
    <property type="entry name" value="PRTase-like"/>
    <property type="match status" value="1"/>
</dbReference>
<proteinExistence type="predicted"/>
<evidence type="ECO:0000313" key="3">
    <source>
        <dbReference type="Proteomes" id="UP001230908"/>
    </source>
</evidence>
<name>A0ABU0ZD83_9ACTN</name>
<sequence length="224" mass="23660">MPSTDPAAFRDRAEAGHALGAEVAAHLGQDGVSGRPLVLALPRGGVPVGYEVAGTIGGDLDVVVARKIGMPGRPEFGIGAVSAHGPPMFGAHVHQVDLTGPEITATVAAERAEARRRLRRYRGDRPPPDVAGRTVIVVDDGVATGVTATAALRQLRMRNPRRLVFATPVCAVETGVALGKEADAIVCLRVPTDFTAVGAWYEDYRQLTDEDVEAILAEAWNETR</sequence>
<dbReference type="Gene3D" id="3.30.1310.20">
    <property type="entry name" value="PRTase-like"/>
    <property type="match status" value="1"/>
</dbReference>
<evidence type="ECO:0000259" key="1">
    <source>
        <dbReference type="Pfam" id="PF00156"/>
    </source>
</evidence>
<dbReference type="GO" id="GO:0016757">
    <property type="term" value="F:glycosyltransferase activity"/>
    <property type="evidence" value="ECO:0007669"/>
    <property type="project" value="UniProtKB-KW"/>
</dbReference>
<dbReference type="Pfam" id="PF00156">
    <property type="entry name" value="Pribosyltran"/>
    <property type="match status" value="1"/>
</dbReference>
<keyword evidence="3" id="KW-1185">Reference proteome</keyword>
<dbReference type="Proteomes" id="UP001230908">
    <property type="component" value="Unassembled WGS sequence"/>
</dbReference>
<keyword evidence="2" id="KW-0328">Glycosyltransferase</keyword>
<evidence type="ECO:0000313" key="2">
    <source>
        <dbReference type="EMBL" id="MDQ7905024.1"/>
    </source>
</evidence>
<dbReference type="EMBL" id="JAVHUY010000008">
    <property type="protein sequence ID" value="MDQ7905024.1"/>
    <property type="molecule type" value="Genomic_DNA"/>
</dbReference>
<protein>
    <submittedName>
        <fullName evidence="2">Phosphoribosyltransferase family protein</fullName>
    </submittedName>
</protein>
<organism evidence="2 3">
    <name type="scientific">Phytohabitans maris</name>
    <dbReference type="NCBI Taxonomy" id="3071409"/>
    <lineage>
        <taxon>Bacteria</taxon>
        <taxon>Bacillati</taxon>
        <taxon>Actinomycetota</taxon>
        <taxon>Actinomycetes</taxon>
        <taxon>Micromonosporales</taxon>
        <taxon>Micromonosporaceae</taxon>
    </lineage>
</organism>
<accession>A0ABU0ZD83</accession>
<dbReference type="InterPro" id="IPR000836">
    <property type="entry name" value="PRTase_dom"/>
</dbReference>
<feature type="domain" description="Phosphoribosyltransferase" evidence="1">
    <location>
        <begin position="27"/>
        <end position="169"/>
    </location>
</feature>
<reference evidence="2 3" key="1">
    <citation type="submission" date="2023-08" db="EMBL/GenBank/DDBJ databases">
        <title>Phytohabitans sansha sp. nov., isolated from marine sediment.</title>
        <authorList>
            <person name="Zhao Y."/>
            <person name="Yi K."/>
        </authorList>
    </citation>
    <scope>NUCLEOTIDE SEQUENCE [LARGE SCALE GENOMIC DNA]</scope>
    <source>
        <strain evidence="2 3">ZYX-F-186</strain>
    </source>
</reference>
<dbReference type="InterPro" id="IPR029057">
    <property type="entry name" value="PRTase-like"/>
</dbReference>
<dbReference type="RefSeq" id="WP_308712289.1">
    <property type="nucleotide sequence ID" value="NZ_JAVHUY010000008.1"/>
</dbReference>
<gene>
    <name evidence="2" type="ORF">RB614_10880</name>
</gene>
<keyword evidence="2" id="KW-0808">Transferase</keyword>
<comment type="caution">
    <text evidence="2">The sequence shown here is derived from an EMBL/GenBank/DDBJ whole genome shotgun (WGS) entry which is preliminary data.</text>
</comment>
<dbReference type="CDD" id="cd06223">
    <property type="entry name" value="PRTases_typeI"/>
    <property type="match status" value="1"/>
</dbReference>
<dbReference type="Gene3D" id="3.40.50.2020">
    <property type="match status" value="1"/>
</dbReference>